<dbReference type="EMBL" id="JAUOOM010000006">
    <property type="protein sequence ID" value="MDO6406617.1"/>
    <property type="molecule type" value="Genomic_DNA"/>
</dbReference>
<dbReference type="Pfam" id="PF04073">
    <property type="entry name" value="tRNA_edit"/>
    <property type="match status" value="1"/>
</dbReference>
<sequence length="160" mass="17290">MGIQRVRSFLQTHAPEITVTELEAPTATVIQAAEAFGVEHGQIAKSLSFRVNDQVVLVVMAGDRRLDNRKYKEFFGVKARMLAADEVEMQTGFAPGGVCPFGINPEVNIYCDESLLSYPEVLPAGGNARSGVRISPEKLASITGAKWVSLSVDVNQKLPG</sequence>
<accession>A0AAP9HAV0</accession>
<dbReference type="RefSeq" id="WP_208726892.1">
    <property type="nucleotide sequence ID" value="NZ_CP024639.1"/>
</dbReference>
<dbReference type="SUPFAM" id="SSF55826">
    <property type="entry name" value="YbaK/ProRS associated domain"/>
    <property type="match status" value="1"/>
</dbReference>
<geneLocation type="plasmid" evidence="3">
    <name>pMSR2C</name>
</geneLocation>
<dbReference type="PANTHER" id="PTHR30411">
    <property type="entry name" value="CYTOPLASMIC PROTEIN"/>
    <property type="match status" value="1"/>
</dbReference>
<dbReference type="GO" id="GO:0002161">
    <property type="term" value="F:aminoacyl-tRNA deacylase activity"/>
    <property type="evidence" value="ECO:0007669"/>
    <property type="project" value="InterPro"/>
</dbReference>
<feature type="domain" description="YbaK/aminoacyl-tRNA synthetase-associated" evidence="1">
    <location>
        <begin position="24"/>
        <end position="140"/>
    </location>
</feature>
<dbReference type="AlphaFoldDB" id="A0AAP9HAV0"/>
<dbReference type="PANTHER" id="PTHR30411:SF1">
    <property type="entry name" value="CYTOPLASMIC PROTEIN"/>
    <property type="match status" value="1"/>
</dbReference>
<reference evidence="3" key="2">
    <citation type="journal article" date="2020" name="Environ. Microbiol.">
        <title>The extreme plant-growth-promoting properties of Pantoea phytobeneficialis MSR2 revealed by functional and genomic analysis.</title>
        <authorList>
            <person name="Nascimento F.X."/>
            <person name="Hernandez A.G."/>
            <person name="Glick B.R."/>
            <person name="Rossi M.J."/>
        </authorList>
    </citation>
    <scope>NUCLEOTIDE SEQUENCE</scope>
    <source>
        <strain evidence="3">MSR2</strain>
    </source>
</reference>
<dbReference type="Proteomes" id="UP000424872">
    <property type="component" value="Plasmid pMSR2C"/>
</dbReference>
<keyword evidence="5" id="KW-1185">Reference proteome</keyword>
<evidence type="ECO:0000313" key="5">
    <source>
        <dbReference type="Proteomes" id="UP001171299"/>
    </source>
</evidence>
<dbReference type="InterPro" id="IPR007214">
    <property type="entry name" value="YbaK/aa-tRNA-synth-assoc-dom"/>
</dbReference>
<organism evidence="3 4">
    <name type="scientific">Pantoea phytobeneficialis</name>
    <dbReference type="NCBI Taxonomy" id="2052056"/>
    <lineage>
        <taxon>Bacteria</taxon>
        <taxon>Pseudomonadati</taxon>
        <taxon>Pseudomonadota</taxon>
        <taxon>Gammaproteobacteria</taxon>
        <taxon>Enterobacterales</taxon>
        <taxon>Erwiniaceae</taxon>
        <taxon>Pantoea</taxon>
    </lineage>
</organism>
<evidence type="ECO:0000313" key="2">
    <source>
        <dbReference type="EMBL" id="MDO6406617.1"/>
    </source>
</evidence>
<geneLocation type="plasmid" evidence="4">
    <name>pmsr2c</name>
</geneLocation>
<protein>
    <submittedName>
        <fullName evidence="3">Cys-tRNA(Pro)/cys-tRNA(Cys) deacylase</fullName>
    </submittedName>
    <submittedName>
        <fullName evidence="2">YbaK/EbsC family protein</fullName>
    </submittedName>
</protein>
<dbReference type="Proteomes" id="UP001171299">
    <property type="component" value="Unassembled WGS sequence"/>
</dbReference>
<reference evidence="4" key="1">
    <citation type="submission" date="2017-11" db="EMBL/GenBank/DDBJ databases">
        <title>Genome sequence of Pantoea sp. MSR2.</title>
        <authorList>
            <person name="Nascimento F.X."/>
        </authorList>
    </citation>
    <scope>NUCLEOTIDE SEQUENCE [LARGE SCALE GENOMIC DNA]</scope>
    <source>
        <strain evidence="4">MSR2</strain>
        <plasmid evidence="4">pmsr2c</plasmid>
    </source>
</reference>
<dbReference type="KEGG" id="ppho:CTZ24_24930"/>
<dbReference type="EMBL" id="CP024639">
    <property type="protein sequence ID" value="QGR09709.1"/>
    <property type="molecule type" value="Genomic_DNA"/>
</dbReference>
<evidence type="ECO:0000313" key="3">
    <source>
        <dbReference type="EMBL" id="QGR09709.1"/>
    </source>
</evidence>
<dbReference type="Gene3D" id="3.90.960.10">
    <property type="entry name" value="YbaK/aminoacyl-tRNA synthetase-associated domain"/>
    <property type="match status" value="1"/>
</dbReference>
<evidence type="ECO:0000313" key="4">
    <source>
        <dbReference type="Proteomes" id="UP000424872"/>
    </source>
</evidence>
<gene>
    <name evidence="3" type="ORF">CTZ24_24930</name>
    <name evidence="2" type="ORF">Q3404_08515</name>
</gene>
<name>A0AAP9HAV0_9GAMM</name>
<dbReference type="CDD" id="cd04333">
    <property type="entry name" value="ProX_deacylase"/>
    <property type="match status" value="1"/>
</dbReference>
<evidence type="ECO:0000259" key="1">
    <source>
        <dbReference type="Pfam" id="PF04073"/>
    </source>
</evidence>
<reference evidence="2" key="3">
    <citation type="submission" date="2023-07" db="EMBL/GenBank/DDBJ databases">
        <title>The extreme plant-growth-promoting properties of Pantoea phytobeneficialis PF55 revealed by functional and genomic analysis.</title>
        <authorList>
            <person name="Nascimento F.X."/>
            <person name="Marcio R.J."/>
        </authorList>
    </citation>
    <scope>NUCLEOTIDE SEQUENCE</scope>
    <source>
        <strain evidence="2">PF55</strain>
    </source>
</reference>
<dbReference type="InterPro" id="IPR036754">
    <property type="entry name" value="YbaK/aa-tRNA-synt-asso_dom_sf"/>
</dbReference>
<keyword evidence="3" id="KW-0614">Plasmid</keyword>
<proteinExistence type="predicted"/>